<evidence type="ECO:0000313" key="1">
    <source>
        <dbReference type="EMBL" id="MFC4701526.1"/>
    </source>
</evidence>
<comment type="caution">
    <text evidence="1">The sequence shown here is derived from an EMBL/GenBank/DDBJ whole genome shotgun (WGS) entry which is preliminary data.</text>
</comment>
<evidence type="ECO:0000313" key="2">
    <source>
        <dbReference type="Proteomes" id="UP001595897"/>
    </source>
</evidence>
<dbReference type="EMBL" id="JBHSGU010000016">
    <property type="protein sequence ID" value="MFC4701526.1"/>
    <property type="molecule type" value="Genomic_DNA"/>
</dbReference>
<proteinExistence type="predicted"/>
<organism evidence="1 2">
    <name type="scientific">Glaciecola siphonariae</name>
    <dbReference type="NCBI Taxonomy" id="521012"/>
    <lineage>
        <taxon>Bacteria</taxon>
        <taxon>Pseudomonadati</taxon>
        <taxon>Pseudomonadota</taxon>
        <taxon>Gammaproteobacteria</taxon>
        <taxon>Alteromonadales</taxon>
        <taxon>Alteromonadaceae</taxon>
        <taxon>Glaciecola</taxon>
    </lineage>
</organism>
<sequence length="193" mass="20759">DVAGENVGGNAMSLGALAPEGGITLPNSSVDSEAGTSSTTSDIARTAGKWLIKIGKGGNIVLMALTPTMMGDGTLDISKLRTSGEQKQDLWFHYTDQKGFNAIVNEGFTIRPNSNGVVYLTKFEMTPAKAVDRLFIGGWGDYKNKGNYVIAFSANPGTPIKQVPHHPYEWVHHGKMKLGSEIKQVNYSGQNPF</sequence>
<reference evidence="2" key="1">
    <citation type="journal article" date="2019" name="Int. J. Syst. Evol. Microbiol.">
        <title>The Global Catalogue of Microorganisms (GCM) 10K type strain sequencing project: providing services to taxonomists for standard genome sequencing and annotation.</title>
        <authorList>
            <consortium name="The Broad Institute Genomics Platform"/>
            <consortium name="The Broad Institute Genome Sequencing Center for Infectious Disease"/>
            <person name="Wu L."/>
            <person name="Ma J."/>
        </authorList>
    </citation>
    <scope>NUCLEOTIDE SEQUENCE [LARGE SCALE GENOMIC DNA]</scope>
    <source>
        <strain evidence="2">KACC 12507</strain>
    </source>
</reference>
<name>A0ABV9LY69_9ALTE</name>
<accession>A0ABV9LY69</accession>
<keyword evidence="2" id="KW-1185">Reference proteome</keyword>
<gene>
    <name evidence="1" type="ORF">ACFO4O_15300</name>
</gene>
<dbReference type="Proteomes" id="UP001595897">
    <property type="component" value="Unassembled WGS sequence"/>
</dbReference>
<dbReference type="RefSeq" id="WP_382410088.1">
    <property type="nucleotide sequence ID" value="NZ_JBHSGU010000016.1"/>
</dbReference>
<protein>
    <submittedName>
        <fullName evidence="1">Uncharacterized protein</fullName>
    </submittedName>
</protein>
<feature type="non-terminal residue" evidence="1">
    <location>
        <position position="1"/>
    </location>
</feature>